<dbReference type="Pfam" id="PF00128">
    <property type="entry name" value="Alpha-amylase"/>
    <property type="match status" value="1"/>
</dbReference>
<protein>
    <submittedName>
        <fullName evidence="2">Alpha-amlyase</fullName>
    </submittedName>
</protein>
<feature type="domain" description="Glycosyl hydrolase family 13 catalytic" evidence="1">
    <location>
        <begin position="96"/>
        <end position="549"/>
    </location>
</feature>
<dbReference type="SUPFAM" id="SSF51445">
    <property type="entry name" value="(Trans)glycosidases"/>
    <property type="match status" value="1"/>
</dbReference>
<keyword evidence="3" id="KW-1185">Reference proteome</keyword>
<evidence type="ECO:0000313" key="3">
    <source>
        <dbReference type="Proteomes" id="UP000655208"/>
    </source>
</evidence>
<dbReference type="Gene3D" id="3.90.400.10">
    <property type="entry name" value="Oligo-1,6-glucosidase, Domain 2"/>
    <property type="match status" value="1"/>
</dbReference>
<dbReference type="PANTHER" id="PTHR10357">
    <property type="entry name" value="ALPHA-AMYLASE FAMILY MEMBER"/>
    <property type="match status" value="1"/>
</dbReference>
<evidence type="ECO:0000313" key="2">
    <source>
        <dbReference type="EMBL" id="GGM07329.1"/>
    </source>
</evidence>
<dbReference type="InterPro" id="IPR013780">
    <property type="entry name" value="Glyco_hydro_b"/>
</dbReference>
<dbReference type="CDD" id="cd11324">
    <property type="entry name" value="AmyAc_Amylosucrase"/>
    <property type="match status" value="1"/>
</dbReference>
<name>A0A917T2V5_9ACTN</name>
<comment type="caution">
    <text evidence="2">The sequence shown here is derived from an EMBL/GenBank/DDBJ whole genome shotgun (WGS) entry which is preliminary data.</text>
</comment>
<dbReference type="InterPro" id="IPR045857">
    <property type="entry name" value="O16G_dom_2"/>
</dbReference>
<evidence type="ECO:0000259" key="1">
    <source>
        <dbReference type="SMART" id="SM00642"/>
    </source>
</evidence>
<dbReference type="AlphaFoldDB" id="A0A917T2V5"/>
<reference evidence="2" key="2">
    <citation type="submission" date="2020-09" db="EMBL/GenBank/DDBJ databases">
        <authorList>
            <person name="Sun Q."/>
            <person name="Zhou Y."/>
        </authorList>
    </citation>
    <scope>NUCLEOTIDE SEQUENCE</scope>
    <source>
        <strain evidence="2">CGMCC 4.7308</strain>
    </source>
</reference>
<dbReference type="GO" id="GO:0047669">
    <property type="term" value="F:amylosucrase activity"/>
    <property type="evidence" value="ECO:0007669"/>
    <property type="project" value="InterPro"/>
</dbReference>
<dbReference type="Gene3D" id="2.60.40.1180">
    <property type="entry name" value="Golgi alpha-mannosidase II"/>
    <property type="match status" value="1"/>
</dbReference>
<dbReference type="EMBL" id="BMNA01000005">
    <property type="protein sequence ID" value="GGM07329.1"/>
    <property type="molecule type" value="Genomic_DNA"/>
</dbReference>
<dbReference type="InterPro" id="IPR017853">
    <property type="entry name" value="GH"/>
</dbReference>
<sequence length="665" mass="73560">MTPAPPRVHRLAADELAAAPTHRRELFGLQLDRWWTDLQDGLHRVYPADTARDLSDRLVVLAARAFADRDPDLARLDLQRTLEPDWFQSESMLGYACYADRFAGDLQRLRARIPYLRELGVTYLHLMPLLRPRPGDSDGGYAVADYRTVRENLGTVEDLRALATDLRHAGISLVLDLVLNHVAAEHEWAVRARAGEQRYRDYFYVYPDRTMPDAYERTLPEIFPDFAPGSFTWDDELSGWVWTTFNSWQWDVNWTNPDVFCEYADTVLFLAGLGVQVLRLDAIAFLSKRLGTDCQNQPEVHAITQALRAVARIACPAVLFKAEAIVGPADLVHYLGQGHHHGKVSDIAYHNSLMVQVWSMLASRDVRLAAHALAALPPAPSTTAWVTYLRCHDDIGWAIDDADAAAQGISGWEHRRFLADYYAGEFPGSPARGLVFQANPETGDRRISGMAASLAGLETAYEAALATLTDGTAPGAGDRPGSTPELDIVVGRLFLAHAVVLGWGGIPVVWMGDELGMTNDEDWASEPGHEADNRWAHRPRMDWELAEQRHHPETVPGRVWTNLRHLVSVRAGLPQLHAAVAAEIGPVTDPGVLPVVRRHPLGVLLELFNVTDTWRAVPGWVLERYGLAGGTDRISGETVTPGPDGSVWLAPYAAVWITAAGDDQG</sequence>
<dbReference type="InterPro" id="IPR055218">
    <property type="entry name" value="Amylosucrase_C"/>
</dbReference>
<gene>
    <name evidence="2" type="ORF">GCM10011594_29180</name>
</gene>
<dbReference type="RefSeq" id="WP_188942725.1">
    <property type="nucleotide sequence ID" value="NZ_BMNA01000005.1"/>
</dbReference>
<dbReference type="SMART" id="SM00642">
    <property type="entry name" value="Aamy"/>
    <property type="match status" value="1"/>
</dbReference>
<organism evidence="2 3">
    <name type="scientific">Nakamurella endophytica</name>
    <dbReference type="NCBI Taxonomy" id="1748367"/>
    <lineage>
        <taxon>Bacteria</taxon>
        <taxon>Bacillati</taxon>
        <taxon>Actinomycetota</taxon>
        <taxon>Actinomycetes</taxon>
        <taxon>Nakamurellales</taxon>
        <taxon>Nakamurellaceae</taxon>
        <taxon>Nakamurella</taxon>
    </lineage>
</organism>
<dbReference type="Proteomes" id="UP000655208">
    <property type="component" value="Unassembled WGS sequence"/>
</dbReference>
<dbReference type="GO" id="GO:0005975">
    <property type="term" value="P:carbohydrate metabolic process"/>
    <property type="evidence" value="ECO:0007669"/>
    <property type="project" value="InterPro"/>
</dbReference>
<accession>A0A917T2V5</accession>
<dbReference type="Pfam" id="PF22582">
    <property type="entry name" value="Amylosucrase_C-like"/>
    <property type="match status" value="1"/>
</dbReference>
<dbReference type="PANTHER" id="PTHR10357:SF213">
    <property type="entry name" value="ALPHA AMYLASE CATALYTIC REGION"/>
    <property type="match status" value="1"/>
</dbReference>
<dbReference type="InterPro" id="IPR044077">
    <property type="entry name" value="Amylosucrase"/>
</dbReference>
<dbReference type="Gene3D" id="1.10.1740.10">
    <property type="match status" value="1"/>
</dbReference>
<reference evidence="2" key="1">
    <citation type="journal article" date="2014" name="Int. J. Syst. Evol. Microbiol.">
        <title>Complete genome sequence of Corynebacterium casei LMG S-19264T (=DSM 44701T), isolated from a smear-ripened cheese.</title>
        <authorList>
            <consortium name="US DOE Joint Genome Institute (JGI-PGF)"/>
            <person name="Walter F."/>
            <person name="Albersmeier A."/>
            <person name="Kalinowski J."/>
            <person name="Ruckert C."/>
        </authorList>
    </citation>
    <scope>NUCLEOTIDE SEQUENCE</scope>
    <source>
        <strain evidence="2">CGMCC 4.7308</strain>
    </source>
</reference>
<proteinExistence type="predicted"/>
<dbReference type="Gene3D" id="3.20.20.80">
    <property type="entry name" value="Glycosidases"/>
    <property type="match status" value="1"/>
</dbReference>
<dbReference type="InterPro" id="IPR006047">
    <property type="entry name" value="GH13_cat_dom"/>
</dbReference>